<protein>
    <recommendedName>
        <fullName evidence="4">M96 mating-specific protein family</fullName>
    </recommendedName>
</protein>
<feature type="compositionally biased region" description="Low complexity" evidence="1">
    <location>
        <begin position="37"/>
        <end position="48"/>
    </location>
</feature>
<reference evidence="2" key="1">
    <citation type="submission" date="2021-02" db="EMBL/GenBank/DDBJ databases">
        <authorList>
            <person name="Palmer J.M."/>
        </authorList>
    </citation>
    <scope>NUCLEOTIDE SEQUENCE</scope>
    <source>
        <strain evidence="2">SCRP734</strain>
    </source>
</reference>
<sequence length="394" mass="44294">MADAAEFQATQDFLDVFVAEELWGDLLGPVDAPAAVAAPQPTAAASNARRPTPKQQIDRLQDEVRQLSAQLHALGTDRPQPKPPARSRRAEFWHQVAARQLERRRSSESENGKLREMAKLQIEEAKSLRRILKRRTKIQRLQKMLGGEQQKPQQEARPLAVSTKEDERVFERMLLDVDVLYGKMDALFVEKGMDTIPCPGRKRRTDNAALNGVCFELTQREAVPFSVEMVKDAVADVQFCTQNSEGDIDTVMISFFAAQAKAQTTGVKVRKVVRRYDGDSRTVFIYRVLMEPKLYNLGEHVGVHATSTLLLAIQHGGTSDETTLIQSHFSARRHDEGLTAGHLMRLSVNLNVAIAVWDESISRIYEQVENRLMDKACLKRHNQDASTIDQALGK</sequence>
<name>A0A8T1VHD7_9STRA</name>
<evidence type="ECO:0000313" key="2">
    <source>
        <dbReference type="EMBL" id="KAG7378854.1"/>
    </source>
</evidence>
<evidence type="ECO:0000313" key="3">
    <source>
        <dbReference type="Proteomes" id="UP000694044"/>
    </source>
</evidence>
<organism evidence="2 3">
    <name type="scientific">Phytophthora pseudosyringae</name>
    <dbReference type="NCBI Taxonomy" id="221518"/>
    <lineage>
        <taxon>Eukaryota</taxon>
        <taxon>Sar</taxon>
        <taxon>Stramenopiles</taxon>
        <taxon>Oomycota</taxon>
        <taxon>Peronosporomycetes</taxon>
        <taxon>Peronosporales</taxon>
        <taxon>Peronosporaceae</taxon>
        <taxon>Phytophthora</taxon>
    </lineage>
</organism>
<dbReference type="Proteomes" id="UP000694044">
    <property type="component" value="Unassembled WGS sequence"/>
</dbReference>
<dbReference type="EMBL" id="JAGDFM010000392">
    <property type="protein sequence ID" value="KAG7378854.1"/>
    <property type="molecule type" value="Genomic_DNA"/>
</dbReference>
<dbReference type="OrthoDB" id="102467at2759"/>
<gene>
    <name evidence="2" type="ORF">PHYPSEUDO_009445</name>
</gene>
<dbReference type="AlphaFoldDB" id="A0A8T1VHD7"/>
<accession>A0A8T1VHD7</accession>
<evidence type="ECO:0000256" key="1">
    <source>
        <dbReference type="SAM" id="MobiDB-lite"/>
    </source>
</evidence>
<comment type="caution">
    <text evidence="2">The sequence shown here is derived from an EMBL/GenBank/DDBJ whole genome shotgun (WGS) entry which is preliminary data.</text>
</comment>
<evidence type="ECO:0008006" key="4">
    <source>
        <dbReference type="Google" id="ProtNLM"/>
    </source>
</evidence>
<feature type="region of interest" description="Disordered" evidence="1">
    <location>
        <begin position="37"/>
        <end position="57"/>
    </location>
</feature>
<proteinExistence type="predicted"/>
<keyword evidence="3" id="KW-1185">Reference proteome</keyword>